<organism evidence="1 2">
    <name type="scientific">Violaceomyces palustris</name>
    <dbReference type="NCBI Taxonomy" id="1673888"/>
    <lineage>
        <taxon>Eukaryota</taxon>
        <taxon>Fungi</taxon>
        <taxon>Dikarya</taxon>
        <taxon>Basidiomycota</taxon>
        <taxon>Ustilaginomycotina</taxon>
        <taxon>Ustilaginomycetes</taxon>
        <taxon>Violaceomycetales</taxon>
        <taxon>Violaceomycetaceae</taxon>
        <taxon>Violaceomyces</taxon>
    </lineage>
</organism>
<evidence type="ECO:0000313" key="1">
    <source>
        <dbReference type="EMBL" id="PWN54139.1"/>
    </source>
</evidence>
<keyword evidence="2" id="KW-1185">Reference proteome</keyword>
<keyword evidence="1" id="KW-0378">Hydrolase</keyword>
<sequence>MHRIIKKRPSLRIIISSATIDAQAFVDFFTEDEVPGKSAAKKEIEAAIVSLEGRSFPVEIAYSEEACADYVSAAVQTVWEIHLKEPQGAILVFLTGREEIDSCLQSLADRGLDLPPGSPTLHLLPVHAGLSTEEQIAIFEPPPRGSRKCLVATNIAEASITIDDVKYVVDCGFVKLRTFDPKTGMDALSVVPESLASANQRAGRAGRTSAGKCFRLFPEKSLSLLPVHTPPELCRSDITMQILQLKALGIDNLARFDFMPPSPPSEMMAKGLEFLASLGALDDYGRLTKPLGERMSELPVDPMLAKIVSEIGNYLRVR</sequence>
<proteinExistence type="predicted"/>
<protein>
    <submittedName>
        <fullName evidence="1">P-loop containing nucleoside triphosphate hydrolase protein</fullName>
    </submittedName>
</protein>
<gene>
    <name evidence="1" type="ORF">IE53DRAFT_32693</name>
</gene>
<dbReference type="Proteomes" id="UP000245626">
    <property type="component" value="Unassembled WGS sequence"/>
</dbReference>
<dbReference type="EMBL" id="KZ819695">
    <property type="protein sequence ID" value="PWN54139.1"/>
    <property type="molecule type" value="Genomic_DNA"/>
</dbReference>
<evidence type="ECO:0000313" key="2">
    <source>
        <dbReference type="Proteomes" id="UP000245626"/>
    </source>
</evidence>
<name>A0ACD0P7X0_9BASI</name>
<accession>A0ACD0P7X0</accession>
<reference evidence="1 2" key="1">
    <citation type="journal article" date="2018" name="Mol. Biol. Evol.">
        <title>Broad Genomic Sampling Reveals a Smut Pathogenic Ancestry of the Fungal Clade Ustilaginomycotina.</title>
        <authorList>
            <person name="Kijpornyongpan T."/>
            <person name="Mondo S.J."/>
            <person name="Barry K."/>
            <person name="Sandor L."/>
            <person name="Lee J."/>
            <person name="Lipzen A."/>
            <person name="Pangilinan J."/>
            <person name="LaButti K."/>
            <person name="Hainaut M."/>
            <person name="Henrissat B."/>
            <person name="Grigoriev I.V."/>
            <person name="Spatafora J.W."/>
            <person name="Aime M.C."/>
        </authorList>
    </citation>
    <scope>NUCLEOTIDE SEQUENCE [LARGE SCALE GENOMIC DNA]</scope>
    <source>
        <strain evidence="1 2">SA 807</strain>
    </source>
</reference>